<proteinExistence type="predicted"/>
<dbReference type="STRING" id="947013.SAMN04488109_5846"/>
<reference evidence="2 3" key="1">
    <citation type="submission" date="2016-11" db="EMBL/GenBank/DDBJ databases">
        <authorList>
            <person name="Jaros S."/>
            <person name="Januszkiewicz K."/>
            <person name="Wedrychowicz H."/>
        </authorList>
    </citation>
    <scope>NUCLEOTIDE SEQUENCE [LARGE SCALE GENOMIC DNA]</scope>
    <source>
        <strain evidence="2 3">DSM 24574</strain>
    </source>
</reference>
<keyword evidence="1" id="KW-0472">Membrane</keyword>
<evidence type="ECO:0000313" key="2">
    <source>
        <dbReference type="EMBL" id="SHH88853.1"/>
    </source>
</evidence>
<sequence length="152" mass="17160">MKKFEALFATLFLGGIFLEIFEWKTAIIPFCASIVLALFYQFLGVFYFNGIALRDIFNKSAYAQTSVLRLLGTFLLAGGSMGVLVFSAVYFLFRYIGGQEIFLIGAFSGLVTLIVSFVRYQKKKDLFYVRIGVRIVLLIVLNVVLLLVVPQR</sequence>
<keyword evidence="3" id="KW-1185">Reference proteome</keyword>
<keyword evidence="1" id="KW-0812">Transmembrane</keyword>
<keyword evidence="1" id="KW-1133">Transmembrane helix</keyword>
<dbReference type="AlphaFoldDB" id="A0A1M5WPB6"/>
<organism evidence="2 3">
    <name type="scientific">Chryseolinea serpens</name>
    <dbReference type="NCBI Taxonomy" id="947013"/>
    <lineage>
        <taxon>Bacteria</taxon>
        <taxon>Pseudomonadati</taxon>
        <taxon>Bacteroidota</taxon>
        <taxon>Cytophagia</taxon>
        <taxon>Cytophagales</taxon>
        <taxon>Fulvivirgaceae</taxon>
        <taxon>Chryseolinea</taxon>
    </lineage>
</organism>
<feature type="transmembrane region" description="Helical" evidence="1">
    <location>
        <begin position="27"/>
        <end position="49"/>
    </location>
</feature>
<name>A0A1M5WPB6_9BACT</name>
<evidence type="ECO:0000256" key="1">
    <source>
        <dbReference type="SAM" id="Phobius"/>
    </source>
</evidence>
<evidence type="ECO:0000313" key="3">
    <source>
        <dbReference type="Proteomes" id="UP000184212"/>
    </source>
</evidence>
<gene>
    <name evidence="2" type="ORF">SAMN04488109_5846</name>
</gene>
<feature type="transmembrane region" description="Helical" evidence="1">
    <location>
        <begin position="101"/>
        <end position="120"/>
    </location>
</feature>
<protein>
    <submittedName>
        <fullName evidence="2">Uncharacterized protein</fullName>
    </submittedName>
</protein>
<dbReference type="EMBL" id="FQWQ01000005">
    <property type="protein sequence ID" value="SHH88853.1"/>
    <property type="molecule type" value="Genomic_DNA"/>
</dbReference>
<feature type="transmembrane region" description="Helical" evidence="1">
    <location>
        <begin position="127"/>
        <end position="149"/>
    </location>
</feature>
<feature type="transmembrane region" description="Helical" evidence="1">
    <location>
        <begin position="70"/>
        <end position="95"/>
    </location>
</feature>
<dbReference type="Proteomes" id="UP000184212">
    <property type="component" value="Unassembled WGS sequence"/>
</dbReference>
<dbReference type="RefSeq" id="WP_073141761.1">
    <property type="nucleotide sequence ID" value="NZ_FQWQ01000005.1"/>
</dbReference>
<accession>A0A1M5WPB6</accession>